<name>A0A1T2KY69_9GAMM</name>
<gene>
    <name evidence="2" type="ORF">BOW51_01070</name>
</gene>
<dbReference type="InterPro" id="IPR011990">
    <property type="entry name" value="TPR-like_helical_dom_sf"/>
</dbReference>
<evidence type="ECO:0000256" key="1">
    <source>
        <dbReference type="SAM" id="MobiDB-lite"/>
    </source>
</evidence>
<dbReference type="Proteomes" id="UP000190896">
    <property type="component" value="Unassembled WGS sequence"/>
</dbReference>
<accession>A0A1T2KY69</accession>
<evidence type="ECO:0008006" key="4">
    <source>
        <dbReference type="Google" id="ProtNLM"/>
    </source>
</evidence>
<feature type="region of interest" description="Disordered" evidence="1">
    <location>
        <begin position="1"/>
        <end position="38"/>
    </location>
</feature>
<comment type="caution">
    <text evidence="2">The sequence shown here is derived from an EMBL/GenBank/DDBJ whole genome shotgun (WGS) entry which is preliminary data.</text>
</comment>
<dbReference type="EMBL" id="MPRJ01000003">
    <property type="protein sequence ID" value="OOZ37751.1"/>
    <property type="molecule type" value="Genomic_DNA"/>
</dbReference>
<evidence type="ECO:0000313" key="3">
    <source>
        <dbReference type="Proteomes" id="UP000190896"/>
    </source>
</evidence>
<organism evidence="2 3">
    <name type="scientific">Solemya velesiana gill symbiont</name>
    <dbReference type="NCBI Taxonomy" id="1918948"/>
    <lineage>
        <taxon>Bacteria</taxon>
        <taxon>Pseudomonadati</taxon>
        <taxon>Pseudomonadota</taxon>
        <taxon>Gammaproteobacteria</taxon>
        <taxon>sulfur-oxidizing symbionts</taxon>
    </lineage>
</organism>
<dbReference type="AlphaFoldDB" id="A0A1T2KY69"/>
<dbReference type="SUPFAM" id="SSF48452">
    <property type="entry name" value="TPR-like"/>
    <property type="match status" value="1"/>
</dbReference>
<protein>
    <recommendedName>
        <fullName evidence="4">Tetratricopeptide repeat protein</fullName>
    </recommendedName>
</protein>
<reference evidence="2 3" key="1">
    <citation type="submission" date="2016-11" db="EMBL/GenBank/DDBJ databases">
        <title>Mixed transmission modes and dynamic genome evolution in an obligate animal-bacterial symbiosis.</title>
        <authorList>
            <person name="Russell S.L."/>
            <person name="Corbett-Detig R.B."/>
            <person name="Cavanaugh C.M."/>
        </authorList>
    </citation>
    <scope>NUCLEOTIDE SEQUENCE [LARGE SCALE GENOMIC DNA]</scope>
    <source>
        <strain evidence="2">Se-Cadez</strain>
    </source>
</reference>
<evidence type="ECO:0000313" key="2">
    <source>
        <dbReference type="EMBL" id="OOZ37751.1"/>
    </source>
</evidence>
<proteinExistence type="predicted"/>
<dbReference type="Gene3D" id="1.25.40.10">
    <property type="entry name" value="Tetratricopeptide repeat domain"/>
    <property type="match status" value="1"/>
</dbReference>
<sequence length="145" mass="16201">MRKPEPVQQEEVKVRPAEETGIQIRAYEPPEPPPLKPVHSRAVQSLMDQAAKQERQGALAAAVVTIERGLRIEPRNAHLWNRLAHLRYAQGQRGLAADLAAKSNTLAGRDIQLKRDNWLLIADARRSVGDIAGARTAERKARMLH</sequence>
<keyword evidence="3" id="KW-1185">Reference proteome</keyword>